<evidence type="ECO:0000313" key="2">
    <source>
        <dbReference type="Proteomes" id="UP000008784"/>
    </source>
</evidence>
<protein>
    <submittedName>
        <fullName evidence="1">Uncharacterized protein</fullName>
    </submittedName>
</protein>
<dbReference type="RefSeq" id="XP_011120352.1">
    <property type="nucleotide sequence ID" value="XM_011122050.1"/>
</dbReference>
<dbReference type="InParanoid" id="G1X790"/>
<dbReference type="HOGENOM" id="CLU_2120540_0_0_1"/>
<comment type="caution">
    <text evidence="1">The sequence shown here is derived from an EMBL/GenBank/DDBJ whole genome shotgun (WGS) entry which is preliminary data.</text>
</comment>
<dbReference type="EMBL" id="ADOT01000092">
    <property type="protein sequence ID" value="EGX50998.1"/>
    <property type="molecule type" value="Genomic_DNA"/>
</dbReference>
<name>G1X790_ARTOA</name>
<dbReference type="Proteomes" id="UP000008784">
    <property type="component" value="Unassembled WGS sequence"/>
</dbReference>
<sequence length="114" mass="12862">MLKQVIRLQQLIKLESGRVQEMRAKSLTKFNTNQLEAITDYAFSHIVENPKVPFDFGFCRLSMTKSIETHIAKFLKICLERSNQANISAVFEAAINFIASAIVKKAQSSRNQGA</sequence>
<dbReference type="GeneID" id="22891309"/>
<dbReference type="AlphaFoldDB" id="G1X790"/>
<accession>G1X790</accession>
<proteinExistence type="predicted"/>
<gene>
    <name evidence="1" type="ORF">AOL_s00054g734</name>
</gene>
<evidence type="ECO:0000313" key="1">
    <source>
        <dbReference type="EMBL" id="EGX50998.1"/>
    </source>
</evidence>
<keyword evidence="2" id="KW-1185">Reference proteome</keyword>
<reference evidence="1 2" key="1">
    <citation type="journal article" date="2011" name="PLoS Pathog.">
        <title>Genomic and proteomic analyses of the fungus Arthrobotrys oligospora provide insights into nematode-trap formation.</title>
        <authorList>
            <person name="Yang J."/>
            <person name="Wang L."/>
            <person name="Ji X."/>
            <person name="Feng Y."/>
            <person name="Li X."/>
            <person name="Zou C."/>
            <person name="Xu J."/>
            <person name="Ren Y."/>
            <person name="Mi Q."/>
            <person name="Wu J."/>
            <person name="Liu S."/>
            <person name="Liu Y."/>
            <person name="Huang X."/>
            <person name="Wang H."/>
            <person name="Niu X."/>
            <person name="Li J."/>
            <person name="Liang L."/>
            <person name="Luo Y."/>
            <person name="Ji K."/>
            <person name="Zhou W."/>
            <person name="Yu Z."/>
            <person name="Li G."/>
            <person name="Liu Y."/>
            <person name="Li L."/>
            <person name="Qiao M."/>
            <person name="Feng L."/>
            <person name="Zhang K.-Q."/>
        </authorList>
    </citation>
    <scope>NUCLEOTIDE SEQUENCE [LARGE SCALE GENOMIC DNA]</scope>
    <source>
        <strain evidence="2">ATCC 24927 / CBS 115.81 / DSM 1491</strain>
    </source>
</reference>
<organism evidence="1 2">
    <name type="scientific">Arthrobotrys oligospora (strain ATCC 24927 / CBS 115.81 / DSM 1491)</name>
    <name type="common">Nematode-trapping fungus</name>
    <name type="synonym">Didymozoophaga oligospora</name>
    <dbReference type="NCBI Taxonomy" id="756982"/>
    <lineage>
        <taxon>Eukaryota</taxon>
        <taxon>Fungi</taxon>
        <taxon>Dikarya</taxon>
        <taxon>Ascomycota</taxon>
        <taxon>Pezizomycotina</taxon>
        <taxon>Orbiliomycetes</taxon>
        <taxon>Orbiliales</taxon>
        <taxon>Orbiliaceae</taxon>
        <taxon>Orbilia</taxon>
        <taxon>Orbilia oligospora</taxon>
    </lineage>
</organism>